<reference evidence="1" key="1">
    <citation type="submission" date="2023-07" db="EMBL/GenBank/DDBJ databases">
        <title>Comparative genomics of wheat-associated soil bacteria to identify genetic determinants of phenazine resistance.</title>
        <authorList>
            <person name="Mouncey N."/>
        </authorList>
    </citation>
    <scope>NUCLEOTIDE SEQUENCE</scope>
    <source>
        <strain evidence="1">V4I22</strain>
    </source>
</reference>
<evidence type="ECO:0008006" key="3">
    <source>
        <dbReference type="Google" id="ProtNLM"/>
    </source>
</evidence>
<protein>
    <recommendedName>
        <fullName evidence="3">Thiamine biosynthesis protein ThiC</fullName>
    </recommendedName>
</protein>
<dbReference type="AlphaFoldDB" id="A0AAW8FJR6"/>
<comment type="caution">
    <text evidence="1">The sequence shown here is derived from an EMBL/GenBank/DDBJ whole genome shotgun (WGS) entry which is preliminary data.</text>
</comment>
<dbReference type="EMBL" id="JAUSZV010000005">
    <property type="protein sequence ID" value="MDQ0909307.1"/>
    <property type="molecule type" value="Genomic_DNA"/>
</dbReference>
<proteinExistence type="predicted"/>
<evidence type="ECO:0000313" key="1">
    <source>
        <dbReference type="EMBL" id="MDQ0909307.1"/>
    </source>
</evidence>
<organism evidence="1 2">
    <name type="scientific">Streptomyces canus</name>
    <dbReference type="NCBI Taxonomy" id="58343"/>
    <lineage>
        <taxon>Bacteria</taxon>
        <taxon>Bacillati</taxon>
        <taxon>Actinomycetota</taxon>
        <taxon>Actinomycetes</taxon>
        <taxon>Kitasatosporales</taxon>
        <taxon>Streptomycetaceae</taxon>
        <taxon>Streptomyces</taxon>
        <taxon>Streptomyces aurantiacus group</taxon>
    </lineage>
</organism>
<evidence type="ECO:0000313" key="2">
    <source>
        <dbReference type="Proteomes" id="UP001234216"/>
    </source>
</evidence>
<name>A0AAW8FJR6_9ACTN</name>
<sequence length="55" mass="6072">MKVRSDSGLKLLSMKISQDIRRRHGGSQEEIEEGMAQKAKESAAAGNRVYLPVVD</sequence>
<gene>
    <name evidence="1" type="ORF">QFZ22_005292</name>
</gene>
<dbReference type="Proteomes" id="UP001234216">
    <property type="component" value="Unassembled WGS sequence"/>
</dbReference>
<accession>A0AAW8FJR6</accession>